<dbReference type="InterPro" id="IPR036322">
    <property type="entry name" value="WD40_repeat_dom_sf"/>
</dbReference>
<dbReference type="Gene3D" id="2.130.10.10">
    <property type="entry name" value="YVTN repeat-like/Quinoprotein amine dehydrogenase"/>
    <property type="match status" value="1"/>
</dbReference>
<dbReference type="SUPFAM" id="SSF50978">
    <property type="entry name" value="WD40 repeat-like"/>
    <property type="match status" value="1"/>
</dbReference>
<dbReference type="PANTHER" id="PTHR19863">
    <property type="entry name" value="NEMITIN (NEURONAL ENRICHED MAP INTERACTING PROTEIN) HOMOLOG"/>
    <property type="match status" value="1"/>
</dbReference>
<accession>A0ABD2QMY2</accession>
<comment type="caution">
    <text evidence="2">The sequence shown here is derived from an EMBL/GenBank/DDBJ whole genome shotgun (WGS) entry which is preliminary data.</text>
</comment>
<protein>
    <submittedName>
        <fullName evidence="2">Uncharacterized protein</fullName>
    </submittedName>
</protein>
<feature type="repeat" description="WD" evidence="1">
    <location>
        <begin position="56"/>
        <end position="90"/>
    </location>
</feature>
<dbReference type="InterPro" id="IPR040067">
    <property type="entry name" value="WDR47"/>
</dbReference>
<gene>
    <name evidence="2" type="ORF">Ciccas_000420</name>
</gene>
<proteinExistence type="predicted"/>
<dbReference type="InterPro" id="IPR015943">
    <property type="entry name" value="WD40/YVTN_repeat-like_dom_sf"/>
</dbReference>
<keyword evidence="1" id="KW-0853">WD repeat</keyword>
<dbReference type="PROSITE" id="PS50294">
    <property type="entry name" value="WD_REPEATS_REGION"/>
    <property type="match status" value="1"/>
</dbReference>
<evidence type="ECO:0000313" key="2">
    <source>
        <dbReference type="EMBL" id="KAL3320894.1"/>
    </source>
</evidence>
<dbReference type="EMBL" id="JBJKFK010000022">
    <property type="protein sequence ID" value="KAL3320894.1"/>
    <property type="molecule type" value="Genomic_DNA"/>
</dbReference>
<dbReference type="PANTHER" id="PTHR19863:SF5">
    <property type="entry name" value="WD REPEAT-CONTAINING PROTEIN 47"/>
    <property type="match status" value="1"/>
</dbReference>
<dbReference type="Pfam" id="PF00400">
    <property type="entry name" value="WD40"/>
    <property type="match status" value="1"/>
</dbReference>
<dbReference type="PROSITE" id="PS50082">
    <property type="entry name" value="WD_REPEATS_2"/>
    <property type="match status" value="1"/>
</dbReference>
<dbReference type="Proteomes" id="UP001626550">
    <property type="component" value="Unassembled WGS sequence"/>
</dbReference>
<evidence type="ECO:0000256" key="1">
    <source>
        <dbReference type="PROSITE-ProRule" id="PRU00221"/>
    </source>
</evidence>
<name>A0ABD2QMY2_9PLAT</name>
<organism evidence="2 3">
    <name type="scientific">Cichlidogyrus casuarinus</name>
    <dbReference type="NCBI Taxonomy" id="1844966"/>
    <lineage>
        <taxon>Eukaryota</taxon>
        <taxon>Metazoa</taxon>
        <taxon>Spiralia</taxon>
        <taxon>Lophotrochozoa</taxon>
        <taxon>Platyhelminthes</taxon>
        <taxon>Monogenea</taxon>
        <taxon>Monopisthocotylea</taxon>
        <taxon>Dactylogyridea</taxon>
        <taxon>Ancyrocephalidae</taxon>
        <taxon>Cichlidogyrus</taxon>
    </lineage>
</organism>
<evidence type="ECO:0000313" key="3">
    <source>
        <dbReference type="Proteomes" id="UP001626550"/>
    </source>
</evidence>
<reference evidence="2 3" key="1">
    <citation type="submission" date="2024-11" db="EMBL/GenBank/DDBJ databases">
        <title>Adaptive evolution of stress response genes in parasites aligns with host niche diversity.</title>
        <authorList>
            <person name="Hahn C."/>
            <person name="Resl P."/>
        </authorList>
    </citation>
    <scope>NUCLEOTIDE SEQUENCE [LARGE SCALE GENOMIC DNA]</scope>
    <source>
        <strain evidence="2">EGGRZ-B1_66</strain>
        <tissue evidence="2">Body</tissue>
    </source>
</reference>
<sequence length="118" mass="12501">MILLQTTGFHETGSLSADCHQLISAGAGDNRVYLVDINRAASSTTGSSGQHVVRSMSGHKGPVYSLTVWAPGSFFISGSADGSARLWDTRVPAPVLIIPSYSGYQGNSDIYRVEPLTN</sequence>
<dbReference type="SMART" id="SM00320">
    <property type="entry name" value="WD40"/>
    <property type="match status" value="1"/>
</dbReference>
<dbReference type="AlphaFoldDB" id="A0ABD2QMY2"/>
<keyword evidence="3" id="KW-1185">Reference proteome</keyword>
<dbReference type="InterPro" id="IPR001680">
    <property type="entry name" value="WD40_rpt"/>
</dbReference>